<reference evidence="6 7" key="2">
    <citation type="submission" date="2017-10" db="EMBL/GenBank/DDBJ databases">
        <authorList>
            <person name="Banno H."/>
            <person name="Chua N.-H."/>
        </authorList>
    </citation>
    <scope>NUCLEOTIDE SEQUENCE [LARGE SCALE GENOMIC DNA]</scope>
    <source>
        <strain evidence="6 7">JK626</strain>
    </source>
</reference>
<dbReference type="GO" id="GO:0051536">
    <property type="term" value="F:iron-sulfur cluster binding"/>
    <property type="evidence" value="ECO:0007669"/>
    <property type="project" value="UniProtKB-KW"/>
</dbReference>
<dbReference type="SFLD" id="SFLDS00029">
    <property type="entry name" value="Radical_SAM"/>
    <property type="match status" value="1"/>
</dbReference>
<dbReference type="EMBL" id="PDYF01000031">
    <property type="protein sequence ID" value="PHU34161.1"/>
    <property type="molecule type" value="Genomic_DNA"/>
</dbReference>
<gene>
    <name evidence="6" type="ORF">CSX01_11375</name>
</gene>
<dbReference type="SFLD" id="SFLDG01067">
    <property type="entry name" value="SPASM/twitch_domain_containing"/>
    <property type="match status" value="1"/>
</dbReference>
<reference evidence="6 7" key="1">
    <citation type="submission" date="2017-10" db="EMBL/GenBank/DDBJ databases">
        <title>Resolving the taxonomy of Roseburia spp., Eubacterium rectale and Agathobacter spp. through phylogenomic analysis.</title>
        <authorList>
            <person name="Sheridan P.O."/>
            <person name="Walker A.W."/>
            <person name="Duncan S.H."/>
            <person name="Scott K.P."/>
            <person name="Toole P.W.O."/>
            <person name="Luis P."/>
            <person name="Flint H.J."/>
        </authorList>
    </citation>
    <scope>NUCLEOTIDE SEQUENCE [LARGE SCALE GENOMIC DNA]</scope>
    <source>
        <strain evidence="6 7">JK626</strain>
    </source>
</reference>
<keyword evidence="1" id="KW-0949">S-adenosyl-L-methionine</keyword>
<dbReference type="InterPro" id="IPR050377">
    <property type="entry name" value="Radical_SAM_PqqE_MftC-like"/>
</dbReference>
<evidence type="ECO:0000256" key="1">
    <source>
        <dbReference type="ARBA" id="ARBA00022691"/>
    </source>
</evidence>
<dbReference type="SUPFAM" id="SSF102114">
    <property type="entry name" value="Radical SAM enzymes"/>
    <property type="match status" value="1"/>
</dbReference>
<name>A0A2G3DT80_9FIRM</name>
<dbReference type="PANTHER" id="PTHR11228">
    <property type="entry name" value="RADICAL SAM DOMAIN PROTEIN"/>
    <property type="match status" value="1"/>
</dbReference>
<proteinExistence type="predicted"/>
<keyword evidence="3" id="KW-0408">Iron</keyword>
<keyword evidence="4" id="KW-0411">Iron-sulfur</keyword>
<comment type="caution">
    <text evidence="6">The sequence shown here is derived from an EMBL/GenBank/DDBJ whole genome shotgun (WGS) entry which is preliminary data.</text>
</comment>
<dbReference type="InterPro" id="IPR007197">
    <property type="entry name" value="rSAM"/>
</dbReference>
<dbReference type="AlphaFoldDB" id="A0A2G3DT80"/>
<evidence type="ECO:0000313" key="7">
    <source>
        <dbReference type="Proteomes" id="UP000225889"/>
    </source>
</evidence>
<evidence type="ECO:0000256" key="4">
    <source>
        <dbReference type="ARBA" id="ARBA00023014"/>
    </source>
</evidence>
<evidence type="ECO:0000256" key="3">
    <source>
        <dbReference type="ARBA" id="ARBA00023004"/>
    </source>
</evidence>
<accession>A0A2G3DT80</accession>
<dbReference type="PANTHER" id="PTHR11228:SF7">
    <property type="entry name" value="PQQA PEPTIDE CYCLASE"/>
    <property type="match status" value="1"/>
</dbReference>
<protein>
    <recommendedName>
        <fullName evidence="5">Radical SAM core domain-containing protein</fullName>
    </recommendedName>
</protein>
<evidence type="ECO:0000256" key="2">
    <source>
        <dbReference type="ARBA" id="ARBA00022723"/>
    </source>
</evidence>
<keyword evidence="2" id="KW-0479">Metal-binding</keyword>
<dbReference type="SFLD" id="SFLDG01386">
    <property type="entry name" value="main_SPASM_domain-containing"/>
    <property type="match status" value="1"/>
</dbReference>
<evidence type="ECO:0000259" key="5">
    <source>
        <dbReference type="PROSITE" id="PS51918"/>
    </source>
</evidence>
<dbReference type="Pfam" id="PF13186">
    <property type="entry name" value="SPASM"/>
    <property type="match status" value="1"/>
</dbReference>
<dbReference type="Pfam" id="PF04055">
    <property type="entry name" value="Radical_SAM"/>
    <property type="match status" value="1"/>
</dbReference>
<dbReference type="GO" id="GO:0046872">
    <property type="term" value="F:metal ion binding"/>
    <property type="evidence" value="ECO:0007669"/>
    <property type="project" value="UniProtKB-KW"/>
</dbReference>
<dbReference type="Gene3D" id="3.20.20.70">
    <property type="entry name" value="Aldolase class I"/>
    <property type="match status" value="1"/>
</dbReference>
<sequence length="401" mass="45946">MDGKVKLFDVEGIHLLGNFDYGNVIGLDDEGYDYIVNKDSTCDKKKAEEIEQAMTELKFYEKREEKKLDVAYLHVLDACNLHCVGCYSFVSDRNKIQAMSTDQVKRLINQLHKSGVEEIVISGGEPFLRNDMTELLRYAKEDCHIAKMSVISNGTMEWDRYESAIPYMDQLNISIDGYDENTSFIRDKGIMPKVLATINHLKDKVSLNMIVTLHKKNMAYMREYNELSKRIGVRFSFSIFTVDEANPLFKDYVMSDTDLKEIEKTLMDLNIDAAISDVPIGGEALCCRTKCEAGNRLISIDARGDVYPCHMLHKQELKLGNALEEELKDIVFSERNIFLKLDVDSFEGCGECEYKYLCGGGCRGRSYLRHLKLNQKDAYCAMIYDYYKDLMVNVKRSIGVM</sequence>
<feature type="domain" description="Radical SAM core" evidence="5">
    <location>
        <begin position="63"/>
        <end position="272"/>
    </location>
</feature>
<dbReference type="InterPro" id="IPR013785">
    <property type="entry name" value="Aldolase_TIM"/>
</dbReference>
<dbReference type="InterPro" id="IPR058240">
    <property type="entry name" value="rSAM_sf"/>
</dbReference>
<dbReference type="CDD" id="cd01335">
    <property type="entry name" value="Radical_SAM"/>
    <property type="match status" value="1"/>
</dbReference>
<evidence type="ECO:0000313" key="6">
    <source>
        <dbReference type="EMBL" id="PHU34161.1"/>
    </source>
</evidence>
<dbReference type="PROSITE" id="PS51918">
    <property type="entry name" value="RADICAL_SAM"/>
    <property type="match status" value="1"/>
</dbReference>
<dbReference type="InterPro" id="IPR023885">
    <property type="entry name" value="4Fe4S-binding_SPASM_dom"/>
</dbReference>
<dbReference type="NCBIfam" id="TIGR04085">
    <property type="entry name" value="rSAM_more_4Fe4S"/>
    <property type="match status" value="1"/>
</dbReference>
<organism evidence="6 7">
    <name type="scientific">Pseudobutyrivibrio ruminis</name>
    <dbReference type="NCBI Taxonomy" id="46206"/>
    <lineage>
        <taxon>Bacteria</taxon>
        <taxon>Bacillati</taxon>
        <taxon>Bacillota</taxon>
        <taxon>Clostridia</taxon>
        <taxon>Lachnospirales</taxon>
        <taxon>Lachnospiraceae</taxon>
        <taxon>Pseudobutyrivibrio</taxon>
    </lineage>
</organism>
<dbReference type="GO" id="GO:0003824">
    <property type="term" value="F:catalytic activity"/>
    <property type="evidence" value="ECO:0007669"/>
    <property type="project" value="InterPro"/>
</dbReference>
<dbReference type="Proteomes" id="UP000225889">
    <property type="component" value="Unassembled WGS sequence"/>
</dbReference>
<dbReference type="RefSeq" id="WP_099392475.1">
    <property type="nucleotide sequence ID" value="NZ_PDYF01000031.1"/>
</dbReference>